<comment type="caution">
    <text evidence="2">The sequence shown here is derived from an EMBL/GenBank/DDBJ whole genome shotgun (WGS) entry which is preliminary data.</text>
</comment>
<proteinExistence type="predicted"/>
<dbReference type="Proteomes" id="UP000886667">
    <property type="component" value="Unassembled WGS sequence"/>
</dbReference>
<dbReference type="EMBL" id="JAEPCM010000186">
    <property type="protein sequence ID" value="MCG7945832.1"/>
    <property type="molecule type" value="Genomic_DNA"/>
</dbReference>
<organism evidence="2 3">
    <name type="scientific">Candidatus Thiodiazotropha taylori</name>
    <dbReference type="NCBI Taxonomy" id="2792791"/>
    <lineage>
        <taxon>Bacteria</taxon>
        <taxon>Pseudomonadati</taxon>
        <taxon>Pseudomonadota</taxon>
        <taxon>Gammaproteobacteria</taxon>
        <taxon>Chromatiales</taxon>
        <taxon>Sedimenticolaceae</taxon>
        <taxon>Candidatus Thiodiazotropha</taxon>
    </lineage>
</organism>
<gene>
    <name evidence="2" type="ORF">JAZ07_05725</name>
</gene>
<reference evidence="2" key="1">
    <citation type="journal article" date="2021" name="Proc. Natl. Acad. Sci. U.S.A.">
        <title>Global biogeography of chemosynthetic symbionts reveals both localized and globally distributed symbiont groups. .</title>
        <authorList>
            <person name="Osvatic J.T."/>
            <person name="Wilkins L.G.E."/>
            <person name="Leibrecht L."/>
            <person name="Leray M."/>
            <person name="Zauner S."/>
            <person name="Polzin J."/>
            <person name="Camacho Y."/>
            <person name="Gros O."/>
            <person name="van Gils J.A."/>
            <person name="Eisen J.A."/>
            <person name="Petersen J.M."/>
            <person name="Yuen B."/>
        </authorList>
    </citation>
    <scope>NUCLEOTIDE SEQUENCE</scope>
    <source>
        <strain evidence="2">MAGclacostrist064TRANS</strain>
    </source>
</reference>
<protein>
    <submittedName>
        <fullName evidence="2">Uncharacterized protein</fullName>
    </submittedName>
</protein>
<feature type="coiled-coil region" evidence="1">
    <location>
        <begin position="100"/>
        <end position="128"/>
    </location>
</feature>
<keyword evidence="1" id="KW-0175">Coiled coil</keyword>
<accession>A0A9E4N3K2</accession>
<evidence type="ECO:0000256" key="1">
    <source>
        <dbReference type="SAM" id="Coils"/>
    </source>
</evidence>
<dbReference type="AlphaFoldDB" id="A0A9E4N3K2"/>
<evidence type="ECO:0000313" key="2">
    <source>
        <dbReference type="EMBL" id="MCG7945832.1"/>
    </source>
</evidence>
<evidence type="ECO:0000313" key="3">
    <source>
        <dbReference type="Proteomes" id="UP000886667"/>
    </source>
</evidence>
<sequence>MKSNNLLQIDLPLARDMQPVDIEVIRKQPSLSAAIKLCISLSGFDSEKQIYMTLGIDAGHWTRISKGDAHFPQDKLEPLMDLCGNEVPLIWLANRRGYELKQLQSEVEKELEKERREKEEILLELKHLKSFISIKGGA</sequence>
<name>A0A9E4N3K2_9GAMM</name>